<dbReference type="GO" id="GO:0005886">
    <property type="term" value="C:plasma membrane"/>
    <property type="evidence" value="ECO:0007669"/>
    <property type="project" value="UniProtKB-SubCell"/>
</dbReference>
<evidence type="ECO:0000313" key="12">
    <source>
        <dbReference type="Proteomes" id="UP000634136"/>
    </source>
</evidence>
<proteinExistence type="predicted"/>
<dbReference type="Proteomes" id="UP000634136">
    <property type="component" value="Unassembled WGS sequence"/>
</dbReference>
<dbReference type="SUPFAM" id="SSF52058">
    <property type="entry name" value="L domain-like"/>
    <property type="match status" value="1"/>
</dbReference>
<evidence type="ECO:0000313" key="11">
    <source>
        <dbReference type="EMBL" id="KAF7825457.1"/>
    </source>
</evidence>
<dbReference type="GO" id="GO:0051606">
    <property type="term" value="P:detection of stimulus"/>
    <property type="evidence" value="ECO:0007669"/>
    <property type="project" value="UniProtKB-ARBA"/>
</dbReference>
<evidence type="ECO:0000256" key="10">
    <source>
        <dbReference type="ARBA" id="ARBA00023180"/>
    </source>
</evidence>
<keyword evidence="3" id="KW-0433">Leucine-rich repeat</keyword>
<keyword evidence="6" id="KW-0677">Repeat</keyword>
<keyword evidence="10" id="KW-0325">Glycoprotein</keyword>
<sequence>MLLLNLNTTVVEAQVASNNTTRPNENHFDSEIFKWVSNLSDSLSALILENNQLKGQIPCDLRNLRNLEYLELSFNELNGTIPDWFGQYKYLQYLEVYGNSLEGFFPASIGNLSSLVSLELSYNHLNGSVPKSLGKLSKLEILLLGGNSLVSVASKMNFTKLTNLQMSYPSRVVSSYSFAILKLVSKSFGGRDTRRDSRNDSFGVFGSLNQPNFWSNSGRHVYRIFSQSLEPVIQQFHWQNPHRDSTSEF</sequence>
<accession>A0A834WJN2</accession>
<keyword evidence="12" id="KW-1185">Reference proteome</keyword>
<evidence type="ECO:0000256" key="3">
    <source>
        <dbReference type="ARBA" id="ARBA00022614"/>
    </source>
</evidence>
<evidence type="ECO:0000256" key="5">
    <source>
        <dbReference type="ARBA" id="ARBA00022729"/>
    </source>
</evidence>
<keyword evidence="8" id="KW-0472">Membrane</keyword>
<evidence type="ECO:0000256" key="4">
    <source>
        <dbReference type="ARBA" id="ARBA00022692"/>
    </source>
</evidence>
<keyword evidence="4" id="KW-0812">Transmembrane</keyword>
<dbReference type="AlphaFoldDB" id="A0A834WJN2"/>
<comment type="caution">
    <text evidence="11">The sequence shown here is derived from an EMBL/GenBank/DDBJ whole genome shotgun (WGS) entry which is preliminary data.</text>
</comment>
<evidence type="ECO:0000256" key="1">
    <source>
        <dbReference type="ARBA" id="ARBA00004251"/>
    </source>
</evidence>
<keyword evidence="9 11" id="KW-0675">Receptor</keyword>
<dbReference type="FunFam" id="3.80.10.10:FF:000470">
    <property type="entry name" value="LRR receptor-like serine/threonine-protein kinase RPK2"/>
    <property type="match status" value="1"/>
</dbReference>
<protein>
    <submittedName>
        <fullName evidence="11">Receptor-like protein EIX2</fullName>
    </submittedName>
</protein>
<dbReference type="InterPro" id="IPR001611">
    <property type="entry name" value="Leu-rich_rpt"/>
</dbReference>
<dbReference type="Pfam" id="PF13855">
    <property type="entry name" value="LRR_8"/>
    <property type="match status" value="1"/>
</dbReference>
<evidence type="ECO:0000256" key="2">
    <source>
        <dbReference type="ARBA" id="ARBA00022475"/>
    </source>
</evidence>
<evidence type="ECO:0000256" key="8">
    <source>
        <dbReference type="ARBA" id="ARBA00023136"/>
    </source>
</evidence>
<reference evidence="11" key="1">
    <citation type="submission" date="2020-09" db="EMBL/GenBank/DDBJ databases">
        <title>Genome-Enabled Discovery of Anthraquinone Biosynthesis in Senna tora.</title>
        <authorList>
            <person name="Kang S.-H."/>
            <person name="Pandey R.P."/>
            <person name="Lee C.-M."/>
            <person name="Sim J.-S."/>
            <person name="Jeong J.-T."/>
            <person name="Choi B.-S."/>
            <person name="Jung M."/>
            <person name="Ginzburg D."/>
            <person name="Zhao K."/>
            <person name="Won S.Y."/>
            <person name="Oh T.-J."/>
            <person name="Yu Y."/>
            <person name="Kim N.-H."/>
            <person name="Lee O.R."/>
            <person name="Lee T.-H."/>
            <person name="Bashyal P."/>
            <person name="Kim T.-S."/>
            <person name="Lee W.-H."/>
            <person name="Kawkins C."/>
            <person name="Kim C.-K."/>
            <person name="Kim J.S."/>
            <person name="Ahn B.O."/>
            <person name="Rhee S.Y."/>
            <person name="Sohng J.K."/>
        </authorList>
    </citation>
    <scope>NUCLEOTIDE SEQUENCE</scope>
    <source>
        <tissue evidence="11">Leaf</tissue>
    </source>
</reference>
<dbReference type="PRINTS" id="PR00019">
    <property type="entry name" value="LEURICHRPT"/>
</dbReference>
<evidence type="ECO:0000256" key="6">
    <source>
        <dbReference type="ARBA" id="ARBA00022737"/>
    </source>
</evidence>
<dbReference type="Pfam" id="PF00560">
    <property type="entry name" value="LRR_1"/>
    <property type="match status" value="1"/>
</dbReference>
<gene>
    <name evidence="11" type="ORF">G2W53_016621</name>
</gene>
<dbReference type="OrthoDB" id="1430395at2759"/>
<keyword evidence="7" id="KW-1133">Transmembrane helix</keyword>
<organism evidence="11 12">
    <name type="scientific">Senna tora</name>
    <dbReference type="NCBI Taxonomy" id="362788"/>
    <lineage>
        <taxon>Eukaryota</taxon>
        <taxon>Viridiplantae</taxon>
        <taxon>Streptophyta</taxon>
        <taxon>Embryophyta</taxon>
        <taxon>Tracheophyta</taxon>
        <taxon>Spermatophyta</taxon>
        <taxon>Magnoliopsida</taxon>
        <taxon>eudicotyledons</taxon>
        <taxon>Gunneridae</taxon>
        <taxon>Pentapetalae</taxon>
        <taxon>rosids</taxon>
        <taxon>fabids</taxon>
        <taxon>Fabales</taxon>
        <taxon>Fabaceae</taxon>
        <taxon>Caesalpinioideae</taxon>
        <taxon>Cassia clade</taxon>
        <taxon>Senna</taxon>
    </lineage>
</organism>
<dbReference type="Gene3D" id="3.80.10.10">
    <property type="entry name" value="Ribonuclease Inhibitor"/>
    <property type="match status" value="1"/>
</dbReference>
<evidence type="ECO:0000256" key="7">
    <source>
        <dbReference type="ARBA" id="ARBA00022989"/>
    </source>
</evidence>
<name>A0A834WJN2_9FABA</name>
<keyword evidence="2" id="KW-1003">Cell membrane</keyword>
<evidence type="ECO:0000256" key="9">
    <source>
        <dbReference type="ARBA" id="ARBA00023170"/>
    </source>
</evidence>
<comment type="subcellular location">
    <subcellularLocation>
        <location evidence="1">Cell membrane</location>
        <topology evidence="1">Single-pass type I membrane protein</topology>
    </subcellularLocation>
</comment>
<dbReference type="PANTHER" id="PTHR48064">
    <property type="entry name" value="OS01G0750400 PROTEIN"/>
    <property type="match status" value="1"/>
</dbReference>
<dbReference type="PANTHER" id="PTHR48064:SF6">
    <property type="entry name" value="RECEPTOR-LIKE PROTEIN KINASE 2"/>
    <property type="match status" value="1"/>
</dbReference>
<keyword evidence="5" id="KW-0732">Signal</keyword>
<dbReference type="InterPro" id="IPR053038">
    <property type="entry name" value="RLP_Defense"/>
</dbReference>
<dbReference type="InterPro" id="IPR032675">
    <property type="entry name" value="LRR_dom_sf"/>
</dbReference>
<dbReference type="EMBL" id="JAAIUW010000006">
    <property type="protein sequence ID" value="KAF7825457.1"/>
    <property type="molecule type" value="Genomic_DNA"/>
</dbReference>